<gene>
    <name evidence="3" type="ORF">RM531_04445</name>
</gene>
<keyword evidence="4" id="KW-1185">Reference proteome</keyword>
<dbReference type="Proteomes" id="UP001259982">
    <property type="component" value="Unassembled WGS sequence"/>
</dbReference>
<dbReference type="InterPro" id="IPR023631">
    <property type="entry name" value="Amidase_dom"/>
</dbReference>
<organism evidence="3 4">
    <name type="scientific">Spectribacter acetivorans</name>
    <dbReference type="NCBI Taxonomy" id="3075603"/>
    <lineage>
        <taxon>Bacteria</taxon>
        <taxon>Pseudomonadati</taxon>
        <taxon>Pseudomonadota</taxon>
        <taxon>Gammaproteobacteria</taxon>
        <taxon>Salinisphaerales</taxon>
        <taxon>Salinisphaeraceae</taxon>
        <taxon>Spectribacter</taxon>
    </lineage>
</organism>
<evidence type="ECO:0000259" key="2">
    <source>
        <dbReference type="Pfam" id="PF01425"/>
    </source>
</evidence>
<reference evidence="3 4" key="1">
    <citation type="submission" date="2023-09" db="EMBL/GenBank/DDBJ databases">
        <authorList>
            <person name="Rey-Velasco X."/>
        </authorList>
    </citation>
    <scope>NUCLEOTIDE SEQUENCE [LARGE SCALE GENOMIC DNA]</scope>
    <source>
        <strain evidence="3 4">P385</strain>
    </source>
</reference>
<dbReference type="PANTHER" id="PTHR11895:SF7">
    <property type="entry name" value="GLUTAMYL-TRNA(GLN) AMIDOTRANSFERASE SUBUNIT A, MITOCHONDRIAL"/>
    <property type="match status" value="1"/>
</dbReference>
<dbReference type="InterPro" id="IPR020556">
    <property type="entry name" value="Amidase_CS"/>
</dbReference>
<proteinExistence type="inferred from homology"/>
<comment type="similarity">
    <text evidence="1">Belongs to the amidase family.</text>
</comment>
<dbReference type="InterPro" id="IPR036928">
    <property type="entry name" value="AS_sf"/>
</dbReference>
<dbReference type="Pfam" id="PF01425">
    <property type="entry name" value="Amidase"/>
    <property type="match status" value="1"/>
</dbReference>
<feature type="domain" description="Amidase" evidence="2">
    <location>
        <begin position="27"/>
        <end position="475"/>
    </location>
</feature>
<protein>
    <submittedName>
        <fullName evidence="3">Amidase</fullName>
    </submittedName>
</protein>
<evidence type="ECO:0000313" key="3">
    <source>
        <dbReference type="EMBL" id="MDT0617714.1"/>
    </source>
</evidence>
<evidence type="ECO:0000313" key="4">
    <source>
        <dbReference type="Proteomes" id="UP001259982"/>
    </source>
</evidence>
<sequence>MDFDTYRDHDALGLAERVAAGEVSATELLETAIARADAVNPQINAIIHPLHERARARAAGRLQGPLAGVPFLVKDLFQDLAGEPAHYGCKALRDADARAPEDQAYVQRIEAAGAVIFGKTNTPEFGAKGITEPEAYGASRNPWNTDHTPGGSSGGSAAAVAAGIVPVAGANDGGGSIRIPAACCGLFGLKPGRGRTPIGPPLTEMMHGAAVNGVVSRSVRDSAAFLDALAGPEPGAGFHPKAPATSYLEACAQPPGRLTIGYSTRSPLGTPVHPEAVAAVEHAVAQLESLGHRVEAAEPEFSGPGLGPDFLLMWFGQMAASVAEVRALTGCGEADFEIDTRAMAAFGRATSAGDYIACVNRWQEHARRLAAFHDSYDLYLTPTMAFPPARVGEIVTPAWQRAALRALLPLGAARPLLKSGLVEQMAKENLRWVPFTQLANLTGVPAMSVPLHWTEDGLPMGVLFNAPVNGESLLLSLAAQLEQADPWFPRHAPLA</sequence>
<dbReference type="RefSeq" id="WP_311657595.1">
    <property type="nucleotide sequence ID" value="NZ_JAVRHY010000003.1"/>
</dbReference>
<dbReference type="PROSITE" id="PS00571">
    <property type="entry name" value="AMIDASES"/>
    <property type="match status" value="1"/>
</dbReference>
<evidence type="ECO:0000256" key="1">
    <source>
        <dbReference type="ARBA" id="ARBA00009199"/>
    </source>
</evidence>
<dbReference type="SUPFAM" id="SSF75304">
    <property type="entry name" value="Amidase signature (AS) enzymes"/>
    <property type="match status" value="1"/>
</dbReference>
<dbReference type="InterPro" id="IPR000120">
    <property type="entry name" value="Amidase"/>
</dbReference>
<comment type="caution">
    <text evidence="3">The sequence shown here is derived from an EMBL/GenBank/DDBJ whole genome shotgun (WGS) entry which is preliminary data.</text>
</comment>
<dbReference type="PANTHER" id="PTHR11895">
    <property type="entry name" value="TRANSAMIDASE"/>
    <property type="match status" value="1"/>
</dbReference>
<accession>A0ABU3B638</accession>
<name>A0ABU3B638_9GAMM</name>
<dbReference type="Gene3D" id="3.90.1300.10">
    <property type="entry name" value="Amidase signature (AS) domain"/>
    <property type="match status" value="1"/>
</dbReference>
<dbReference type="EMBL" id="JAVRHY010000003">
    <property type="protein sequence ID" value="MDT0617714.1"/>
    <property type="molecule type" value="Genomic_DNA"/>
</dbReference>